<dbReference type="EMBL" id="ANOG01000139">
    <property type="protein sequence ID" value="EMI22180.1"/>
    <property type="molecule type" value="Genomic_DNA"/>
</dbReference>
<keyword evidence="4" id="KW-1185">Reference proteome</keyword>
<dbReference type="PANTHER" id="PTHR30121">
    <property type="entry name" value="UNCHARACTERIZED PROTEIN YJGR-RELATED"/>
    <property type="match status" value="1"/>
</dbReference>
<evidence type="ECO:0000256" key="1">
    <source>
        <dbReference type="SAM" id="MobiDB-lite"/>
    </source>
</evidence>
<proteinExistence type="predicted"/>
<organism evidence="3 4">
    <name type="scientific">Rhodopirellula maiorica SM1</name>
    <dbReference type="NCBI Taxonomy" id="1265738"/>
    <lineage>
        <taxon>Bacteria</taxon>
        <taxon>Pseudomonadati</taxon>
        <taxon>Planctomycetota</taxon>
        <taxon>Planctomycetia</taxon>
        <taxon>Pirellulales</taxon>
        <taxon>Pirellulaceae</taxon>
        <taxon>Novipirellula</taxon>
    </lineage>
</organism>
<dbReference type="PANTHER" id="PTHR30121:SF6">
    <property type="entry name" value="SLR6007 PROTEIN"/>
    <property type="match status" value="1"/>
</dbReference>
<dbReference type="SUPFAM" id="SSF52540">
    <property type="entry name" value="P-loop containing nucleoside triphosphate hydrolases"/>
    <property type="match status" value="1"/>
</dbReference>
<dbReference type="InterPro" id="IPR032689">
    <property type="entry name" value="TraG-D_C"/>
</dbReference>
<dbReference type="RefSeq" id="WP_008691981.1">
    <property type="nucleotide sequence ID" value="NZ_ANOG01000139.1"/>
</dbReference>
<feature type="domain" description="TraD/TraG TraM recognition site" evidence="2">
    <location>
        <begin position="281"/>
        <end position="365"/>
    </location>
</feature>
<evidence type="ECO:0000313" key="3">
    <source>
        <dbReference type="EMBL" id="EMI22180.1"/>
    </source>
</evidence>
<accession>M5RSA7</accession>
<gene>
    <name evidence="3" type="ORF">RMSM_00897</name>
</gene>
<protein>
    <recommendedName>
        <fullName evidence="2">TraD/TraG TraM recognition site domain-containing protein</fullName>
    </recommendedName>
</protein>
<dbReference type="Pfam" id="PF12696">
    <property type="entry name" value="TraG-D_C"/>
    <property type="match status" value="1"/>
</dbReference>
<sequence>MSRYLIGRSPETGQNVYLPAATLPTHSHFIGATGVGKSTLLVRIITQLVVGFLVPTTIFVIDPLGGLAESLLNFMAHPTLCPESVRRRLVYIEPANTDFVMPFNPLRFLDENDLYYRTGRASDVMLRSGSSHDMSIMLRLRRWLYNCFYSIGAMGYPPSAAQFLVQPGTDQHNQLLTQIPPELQLAWSEIMQAGLRERITILDSTRNRLNPFFVCPALNYMLSSTQSNFDVARFMTEKKIVIINLAPKGKIDPHIASTIGGLMVNEIIQTARNLPREIVTPTALVLDEFQNFVGEDLYSAIPETRQLGLQLYLSHQSMSQLEQGDVDMRGIVWQARNRFMFANDADDADLLAHELASQTYDSKELKDQIEVFRQKKVGQSLVRLNNFSATTTSSHAFDENSSSGTTRGRSYQNGQPYGDSTYSDGSSVSRGRSEKNATSQGTSEGWSETLVDNLEDFYEVSSRTYYTFDEQVRRWARRVRQRSTGQAFAKFKDDNTIHEVDVDQVVIPMIPALVDLKAKLLEENFANRELFLPTSEVRTQWDSFVQGLGAGTIIPPNQQAIVDACSIKPSGGSHDDSDFR</sequence>
<dbReference type="InterPro" id="IPR027417">
    <property type="entry name" value="P-loop_NTPase"/>
</dbReference>
<reference evidence="3 4" key="1">
    <citation type="journal article" date="2013" name="Mar. Genomics">
        <title>Expression of sulfatases in Rhodopirellula baltica and the diversity of sulfatases in the genus Rhodopirellula.</title>
        <authorList>
            <person name="Wegner C.E."/>
            <person name="Richter-Heitmann T."/>
            <person name="Klindworth A."/>
            <person name="Klockow C."/>
            <person name="Richter M."/>
            <person name="Achstetter T."/>
            <person name="Glockner F.O."/>
            <person name="Harder J."/>
        </authorList>
    </citation>
    <scope>NUCLEOTIDE SEQUENCE [LARGE SCALE GENOMIC DNA]</scope>
    <source>
        <strain evidence="3 4">SM1</strain>
    </source>
</reference>
<name>M5RSA7_9BACT</name>
<dbReference type="Proteomes" id="UP000011991">
    <property type="component" value="Unassembled WGS sequence"/>
</dbReference>
<evidence type="ECO:0000259" key="2">
    <source>
        <dbReference type="Pfam" id="PF12696"/>
    </source>
</evidence>
<dbReference type="PATRIC" id="fig|1265738.3.peg.894"/>
<evidence type="ECO:0000313" key="4">
    <source>
        <dbReference type="Proteomes" id="UP000011991"/>
    </source>
</evidence>
<dbReference type="Gene3D" id="3.40.50.300">
    <property type="entry name" value="P-loop containing nucleotide triphosphate hydrolases"/>
    <property type="match status" value="2"/>
</dbReference>
<feature type="region of interest" description="Disordered" evidence="1">
    <location>
        <begin position="393"/>
        <end position="445"/>
    </location>
</feature>
<dbReference type="InterPro" id="IPR051162">
    <property type="entry name" value="T4SS_component"/>
</dbReference>
<comment type="caution">
    <text evidence="3">The sequence shown here is derived from an EMBL/GenBank/DDBJ whole genome shotgun (WGS) entry which is preliminary data.</text>
</comment>
<dbReference type="AlphaFoldDB" id="M5RSA7"/>